<dbReference type="Gene3D" id="1.10.340.70">
    <property type="match status" value="1"/>
</dbReference>
<dbReference type="OMA" id="EIWSINI"/>
<feature type="non-terminal residue" evidence="3">
    <location>
        <position position="263"/>
    </location>
</feature>
<dbReference type="InterPro" id="IPR012337">
    <property type="entry name" value="RNaseH-like_sf"/>
</dbReference>
<dbReference type="HOGENOM" id="CLU_000384_9_2_1"/>
<dbReference type="KEGG" id="dsq:DICSQDRAFT_25714"/>
<name>R7SH64_DICSQ</name>
<dbReference type="RefSeq" id="XP_007371758.1">
    <property type="nucleotide sequence ID" value="XM_007371696.1"/>
</dbReference>
<gene>
    <name evidence="3" type="ORF">DICSQDRAFT_25714</name>
</gene>
<sequence>WSLFMSRFNFVLKHRPGKTMLRADPLSRRPDHEEGVSSDNFGQTLLKPEFFAIKAMQPGHTSIVNDKELLERIKKALEDDKMMKHYKELLASGPREFGKYLQDWNMENGLLLRRGKVYVPKDQSIRLDLLKLHHDTLLAGHPGRWKTLEIIAQNYWWPGMSIDVKKYVQACDTYQRNKSVRKPPYGLLQPNEIPAGPWEIWSINIISQLPPSVDRHGNTFTAIVVVVDRLSKRSHFFAADDHFSATEAAELIYEHILKHHGLP</sequence>
<feature type="compositionally biased region" description="Basic and acidic residues" evidence="1">
    <location>
        <begin position="25"/>
        <end position="35"/>
    </location>
</feature>
<reference evidence="3 4" key="1">
    <citation type="journal article" date="2012" name="Science">
        <title>The Paleozoic origin of enzymatic lignin decomposition reconstructed from 31 fungal genomes.</title>
        <authorList>
            <person name="Floudas D."/>
            <person name="Binder M."/>
            <person name="Riley R."/>
            <person name="Barry K."/>
            <person name="Blanchette R.A."/>
            <person name="Henrissat B."/>
            <person name="Martinez A.T."/>
            <person name="Otillar R."/>
            <person name="Spatafora J.W."/>
            <person name="Yadav J.S."/>
            <person name="Aerts A."/>
            <person name="Benoit I."/>
            <person name="Boyd A."/>
            <person name="Carlson A."/>
            <person name="Copeland A."/>
            <person name="Coutinho P.M."/>
            <person name="de Vries R.P."/>
            <person name="Ferreira P."/>
            <person name="Findley K."/>
            <person name="Foster B."/>
            <person name="Gaskell J."/>
            <person name="Glotzer D."/>
            <person name="Gorecki P."/>
            <person name="Heitman J."/>
            <person name="Hesse C."/>
            <person name="Hori C."/>
            <person name="Igarashi K."/>
            <person name="Jurgens J.A."/>
            <person name="Kallen N."/>
            <person name="Kersten P."/>
            <person name="Kohler A."/>
            <person name="Kuees U."/>
            <person name="Kumar T.K.A."/>
            <person name="Kuo A."/>
            <person name="LaButti K."/>
            <person name="Larrondo L.F."/>
            <person name="Lindquist E."/>
            <person name="Ling A."/>
            <person name="Lombard V."/>
            <person name="Lucas S."/>
            <person name="Lundell T."/>
            <person name="Martin R."/>
            <person name="McLaughlin D.J."/>
            <person name="Morgenstern I."/>
            <person name="Morin E."/>
            <person name="Murat C."/>
            <person name="Nagy L.G."/>
            <person name="Nolan M."/>
            <person name="Ohm R.A."/>
            <person name="Patyshakuliyeva A."/>
            <person name="Rokas A."/>
            <person name="Ruiz-Duenas F.J."/>
            <person name="Sabat G."/>
            <person name="Salamov A."/>
            <person name="Samejima M."/>
            <person name="Schmutz J."/>
            <person name="Slot J.C."/>
            <person name="St John F."/>
            <person name="Stenlid J."/>
            <person name="Sun H."/>
            <person name="Sun S."/>
            <person name="Syed K."/>
            <person name="Tsang A."/>
            <person name="Wiebenga A."/>
            <person name="Young D."/>
            <person name="Pisabarro A."/>
            <person name="Eastwood D.C."/>
            <person name="Martin F."/>
            <person name="Cullen D."/>
            <person name="Grigoriev I.V."/>
            <person name="Hibbett D.S."/>
        </authorList>
    </citation>
    <scope>NUCLEOTIDE SEQUENCE [LARGE SCALE GENOMIC DNA]</scope>
    <source>
        <strain evidence="3 4">LYAD-421 SS1</strain>
    </source>
</reference>
<dbReference type="FunFam" id="1.10.340.70:FF:000001">
    <property type="entry name" value="Retrovirus-related Pol polyprotein from transposon gypsy-like Protein"/>
    <property type="match status" value="1"/>
</dbReference>
<feature type="region of interest" description="Disordered" evidence="1">
    <location>
        <begin position="21"/>
        <end position="40"/>
    </location>
</feature>
<dbReference type="Gene3D" id="3.30.420.10">
    <property type="entry name" value="Ribonuclease H-like superfamily/Ribonuclease H"/>
    <property type="match status" value="1"/>
</dbReference>
<evidence type="ECO:0000259" key="2">
    <source>
        <dbReference type="Pfam" id="PF17921"/>
    </source>
</evidence>
<organism evidence="3 4">
    <name type="scientific">Dichomitus squalens (strain LYAD-421)</name>
    <name type="common">Western red white-rot fungus</name>
    <dbReference type="NCBI Taxonomy" id="732165"/>
    <lineage>
        <taxon>Eukaryota</taxon>
        <taxon>Fungi</taxon>
        <taxon>Dikarya</taxon>
        <taxon>Basidiomycota</taxon>
        <taxon>Agaricomycotina</taxon>
        <taxon>Agaricomycetes</taxon>
        <taxon>Polyporales</taxon>
        <taxon>Polyporaceae</taxon>
        <taxon>Dichomitus</taxon>
    </lineage>
</organism>
<dbReference type="PANTHER" id="PTHR37984">
    <property type="entry name" value="PROTEIN CBG26694"/>
    <property type="match status" value="1"/>
</dbReference>
<dbReference type="PANTHER" id="PTHR37984:SF5">
    <property type="entry name" value="PROTEIN NYNRIN-LIKE"/>
    <property type="match status" value="1"/>
</dbReference>
<dbReference type="Pfam" id="PF17921">
    <property type="entry name" value="Integrase_H2C2"/>
    <property type="match status" value="1"/>
</dbReference>
<feature type="non-terminal residue" evidence="3">
    <location>
        <position position="1"/>
    </location>
</feature>
<protein>
    <recommendedName>
        <fullName evidence="2">Integrase zinc-binding domain-containing protein</fullName>
    </recommendedName>
</protein>
<dbReference type="GO" id="GO:0003676">
    <property type="term" value="F:nucleic acid binding"/>
    <property type="evidence" value="ECO:0007669"/>
    <property type="project" value="InterPro"/>
</dbReference>
<evidence type="ECO:0000313" key="3">
    <source>
        <dbReference type="EMBL" id="EJF55504.1"/>
    </source>
</evidence>
<dbReference type="GeneID" id="18841682"/>
<feature type="domain" description="Integrase zinc-binding" evidence="2">
    <location>
        <begin position="122"/>
        <end position="179"/>
    </location>
</feature>
<dbReference type="AlphaFoldDB" id="R7SH64"/>
<dbReference type="Proteomes" id="UP000053319">
    <property type="component" value="Unassembled WGS sequence"/>
</dbReference>
<evidence type="ECO:0000313" key="4">
    <source>
        <dbReference type="Proteomes" id="UP000053319"/>
    </source>
</evidence>
<dbReference type="InterPro" id="IPR041588">
    <property type="entry name" value="Integrase_H2C2"/>
</dbReference>
<dbReference type="EMBL" id="JH719585">
    <property type="protein sequence ID" value="EJF55504.1"/>
    <property type="molecule type" value="Genomic_DNA"/>
</dbReference>
<dbReference type="SUPFAM" id="SSF53098">
    <property type="entry name" value="Ribonuclease H-like"/>
    <property type="match status" value="1"/>
</dbReference>
<proteinExistence type="predicted"/>
<evidence type="ECO:0000256" key="1">
    <source>
        <dbReference type="SAM" id="MobiDB-lite"/>
    </source>
</evidence>
<dbReference type="InterPro" id="IPR036397">
    <property type="entry name" value="RNaseH_sf"/>
</dbReference>
<accession>R7SH64</accession>
<dbReference type="InterPro" id="IPR050951">
    <property type="entry name" value="Retrovirus_Pol_polyprotein"/>
</dbReference>